<keyword evidence="2" id="KW-1185">Reference proteome</keyword>
<dbReference type="Proteomes" id="UP000286415">
    <property type="component" value="Unassembled WGS sequence"/>
</dbReference>
<dbReference type="AlphaFoldDB" id="A0A3R7GS94"/>
<proteinExistence type="predicted"/>
<dbReference type="GO" id="GO:0005230">
    <property type="term" value="F:extracellular ligand-gated monoatomic ion channel activity"/>
    <property type="evidence" value="ECO:0007669"/>
    <property type="project" value="InterPro"/>
</dbReference>
<dbReference type="Gene3D" id="2.70.170.10">
    <property type="entry name" value="Neurotransmitter-gated ion-channel ligand-binding domain"/>
    <property type="match status" value="1"/>
</dbReference>
<dbReference type="InParanoid" id="A0A3R7GS94"/>
<dbReference type="EMBL" id="NIRI02000077">
    <property type="protein sequence ID" value="KAG5441476.1"/>
    <property type="molecule type" value="Genomic_DNA"/>
</dbReference>
<dbReference type="InterPro" id="IPR036734">
    <property type="entry name" value="Neur_chan_lig-bd_sf"/>
</dbReference>
<dbReference type="OrthoDB" id="6137362at2759"/>
<evidence type="ECO:0000313" key="1">
    <source>
        <dbReference type="EMBL" id="KAG5441476.1"/>
    </source>
</evidence>
<accession>A0A3R7GS94</accession>
<reference evidence="1 2" key="2">
    <citation type="journal article" date="2021" name="Genomics">
        <title>High-quality reference genome for Clonorchis sinensis.</title>
        <authorList>
            <person name="Young N.D."/>
            <person name="Stroehlein A.J."/>
            <person name="Kinkar L."/>
            <person name="Wang T."/>
            <person name="Sohn W.M."/>
            <person name="Chang B.C.H."/>
            <person name="Kaur P."/>
            <person name="Weisz D."/>
            <person name="Dudchenko O."/>
            <person name="Aiden E.L."/>
            <person name="Korhonen P.K."/>
            <person name="Gasser R.B."/>
        </authorList>
    </citation>
    <scope>NUCLEOTIDE SEQUENCE [LARGE SCALE GENOMIC DNA]</scope>
    <source>
        <strain evidence="1">Cs-k2</strain>
    </source>
</reference>
<protein>
    <submittedName>
        <fullName evidence="1">Uncharacterized protein</fullName>
    </submittedName>
</protein>
<reference evidence="1 2" key="1">
    <citation type="journal article" date="2018" name="Biotechnol. Adv.">
        <title>Improved genomic resources and new bioinformatic workflow for the carcinogenic parasite Clonorchis sinensis: Biotechnological implications.</title>
        <authorList>
            <person name="Wang D."/>
            <person name="Korhonen P.K."/>
            <person name="Gasser R.B."/>
            <person name="Young N.D."/>
        </authorList>
    </citation>
    <scope>NUCLEOTIDE SEQUENCE [LARGE SCALE GENOMIC DNA]</scope>
    <source>
        <strain evidence="1">Cs-k2</strain>
    </source>
</reference>
<comment type="caution">
    <text evidence="1">The sequence shown here is derived from an EMBL/GenBank/DDBJ whole genome shotgun (WGS) entry which is preliminary data.</text>
</comment>
<sequence length="209" mass="23826">MSGHLSVSRRPCYSEVDPIFRILIMRLVDDFIINPPRYLTRCTFVTPHELLTLDLWNQFGRLFLRVLFDRFALPRVVHSLLLIFHVQHISPVESDGIDSLECTSDCKPETSFHYPTKRNIKQTSSAITMTDEQRLLGKLLDGYEPASRPTYIASNSVDVRFQMTLIQINQLNCQALAVLQSTGPNKDQNSKLASILENQNSCKEPKSGM</sequence>
<dbReference type="GO" id="GO:0016020">
    <property type="term" value="C:membrane"/>
    <property type="evidence" value="ECO:0007669"/>
    <property type="project" value="InterPro"/>
</dbReference>
<name>A0A3R7GS94_CLOSI</name>
<gene>
    <name evidence="1" type="ORF">CSKR_109822</name>
</gene>
<evidence type="ECO:0000313" key="2">
    <source>
        <dbReference type="Proteomes" id="UP000286415"/>
    </source>
</evidence>
<organism evidence="1 2">
    <name type="scientific">Clonorchis sinensis</name>
    <name type="common">Chinese liver fluke</name>
    <dbReference type="NCBI Taxonomy" id="79923"/>
    <lineage>
        <taxon>Eukaryota</taxon>
        <taxon>Metazoa</taxon>
        <taxon>Spiralia</taxon>
        <taxon>Lophotrochozoa</taxon>
        <taxon>Platyhelminthes</taxon>
        <taxon>Trematoda</taxon>
        <taxon>Digenea</taxon>
        <taxon>Opisthorchiida</taxon>
        <taxon>Opisthorchiata</taxon>
        <taxon>Opisthorchiidae</taxon>
        <taxon>Clonorchis</taxon>
    </lineage>
</organism>